<feature type="domain" description="Piwi" evidence="3">
    <location>
        <begin position="424"/>
        <end position="702"/>
    </location>
</feature>
<keyword evidence="5" id="KW-1185">Reference proteome</keyword>
<dbReference type="Gene3D" id="3.30.420.10">
    <property type="entry name" value="Ribonuclease H-like superfamily/Ribonuclease H"/>
    <property type="match status" value="1"/>
</dbReference>
<dbReference type="InterPro" id="IPR012337">
    <property type="entry name" value="RNaseH-like_sf"/>
</dbReference>
<dbReference type="Proteomes" id="UP000315636">
    <property type="component" value="Unassembled WGS sequence"/>
</dbReference>
<evidence type="ECO:0000313" key="5">
    <source>
        <dbReference type="Proteomes" id="UP000315636"/>
    </source>
</evidence>
<organism evidence="4 5">
    <name type="scientific">Melghirimyces algeriensis</name>
    <dbReference type="NCBI Taxonomy" id="910412"/>
    <lineage>
        <taxon>Bacteria</taxon>
        <taxon>Bacillati</taxon>
        <taxon>Bacillota</taxon>
        <taxon>Bacilli</taxon>
        <taxon>Bacillales</taxon>
        <taxon>Thermoactinomycetaceae</taxon>
        <taxon>Melghirimyces</taxon>
    </lineage>
</organism>
<dbReference type="Gene3D" id="3.40.50.2300">
    <property type="match status" value="1"/>
</dbReference>
<sequence>MKRSILTEWQMTSKAEDFPLHMYRFPVRDWDQKYQGTYPIVSRLRRLNDWQAMAFHESVIASFDPIQKWEEDSPNHYEERPIHVESRFERELLQRVLLKSLEAAQPKGKYRIRYGQFVSKHPSFRIQGIGVHPALTLQINVDETGVIRVGFHLSHRFIPEKHLGELLKEGSPLIMEGVTVVDPYHQYSYRFIEEDERTVGSFFKEVEQPLIQYYQNKSQGFRVKDVSPDTKAVKVKGKKKEPLPFIPDLLMLEASYKQLPHQILKPVSKEIKLSSHVKTERMLEMVEAILQHFPRLSYDKSGLLASKQGYQLVKLKKPLLRFGNRHTNPLPFYGLKKGGVYRNEIDRLQVTYFVDGDLVNRIQQQASAKDHPVPSFIRELEEVSRRMGVELETIKVPSLRDVVFHDPQELKKHLKKVNSQLRQLTVVILEEDRADACYEVIKQELTGKKAIATQVITLKTVDIKNQKAREYAFYNILLGIYGKSGRVQPWVLAQPLHSDCFIGLDVSHKDGKHRSGIVQIIGKDGRMLTTKPIQAVEKGEKISKETYLDLIFEALHRYEEEFGSKPEHVTFHRDGRGLPEEMACVKEIMAQEQVSYDFLCVIKNPQRRMAYFGEDQRWTTIQGAAYIREKRAYLCSTESRDYLGMAQPMRLERETQTLTMEQLVSDVYHLSFMHIGALNKTRLPVTIHYADKSSTFANKGMLPMHGDEKALLFL</sequence>
<dbReference type="AlphaFoldDB" id="A0A521BCP6"/>
<dbReference type="PANTHER" id="PTHR22891">
    <property type="entry name" value="EUKARYOTIC TRANSLATION INITIATION FACTOR 2C"/>
    <property type="match status" value="1"/>
</dbReference>
<protein>
    <recommendedName>
        <fullName evidence="2">Protein argonaute</fullName>
    </recommendedName>
</protein>
<name>A0A521BCP6_9BACL</name>
<reference evidence="4 5" key="1">
    <citation type="submission" date="2017-05" db="EMBL/GenBank/DDBJ databases">
        <authorList>
            <person name="Varghese N."/>
            <person name="Submissions S."/>
        </authorList>
    </citation>
    <scope>NUCLEOTIDE SEQUENCE [LARGE SCALE GENOMIC DNA]</scope>
    <source>
        <strain evidence="4 5">DSM 45474</strain>
    </source>
</reference>
<dbReference type="RefSeq" id="WP_185956004.1">
    <property type="nucleotide sequence ID" value="NZ_FXTI01000002.1"/>
</dbReference>
<dbReference type="InterPro" id="IPR036397">
    <property type="entry name" value="RNaseH_sf"/>
</dbReference>
<dbReference type="EMBL" id="FXTI01000002">
    <property type="protein sequence ID" value="SMO44852.1"/>
    <property type="molecule type" value="Genomic_DNA"/>
</dbReference>
<evidence type="ECO:0000259" key="3">
    <source>
        <dbReference type="PROSITE" id="PS50822"/>
    </source>
</evidence>
<proteinExistence type="inferred from homology"/>
<dbReference type="Pfam" id="PF02171">
    <property type="entry name" value="Piwi"/>
    <property type="match status" value="1"/>
</dbReference>
<dbReference type="SUPFAM" id="SSF53098">
    <property type="entry name" value="Ribonuclease H-like"/>
    <property type="match status" value="1"/>
</dbReference>
<evidence type="ECO:0000313" key="4">
    <source>
        <dbReference type="EMBL" id="SMO44852.1"/>
    </source>
</evidence>
<evidence type="ECO:0000256" key="1">
    <source>
        <dbReference type="ARBA" id="ARBA00035012"/>
    </source>
</evidence>
<comment type="similarity">
    <text evidence="1">Belongs to the argonaute family. Long pAgo subfamily.</text>
</comment>
<dbReference type="PROSITE" id="PS50822">
    <property type="entry name" value="PIWI"/>
    <property type="match status" value="1"/>
</dbReference>
<gene>
    <name evidence="4" type="ORF">SAMN06264849_1024</name>
</gene>
<evidence type="ECO:0000256" key="2">
    <source>
        <dbReference type="ARBA" id="ARBA00035032"/>
    </source>
</evidence>
<dbReference type="SMART" id="SM00950">
    <property type="entry name" value="Piwi"/>
    <property type="match status" value="1"/>
</dbReference>
<accession>A0A521BCP6</accession>
<dbReference type="GO" id="GO:0003676">
    <property type="term" value="F:nucleic acid binding"/>
    <property type="evidence" value="ECO:0007669"/>
    <property type="project" value="InterPro"/>
</dbReference>
<dbReference type="InterPro" id="IPR003165">
    <property type="entry name" value="Piwi"/>
</dbReference>